<evidence type="ECO:0000313" key="6">
    <source>
        <dbReference type="Proteomes" id="UP000199138"/>
    </source>
</evidence>
<evidence type="ECO:0000256" key="2">
    <source>
        <dbReference type="ARBA" id="ARBA00023125"/>
    </source>
</evidence>
<name>A0A1I7FNQ9_9FLAO</name>
<gene>
    <name evidence="5" type="ORF">SAMN05216480_10274</name>
</gene>
<dbReference type="InterPro" id="IPR009057">
    <property type="entry name" value="Homeodomain-like_sf"/>
</dbReference>
<keyword evidence="6" id="KW-1185">Reference proteome</keyword>
<dbReference type="InterPro" id="IPR009594">
    <property type="entry name" value="Tscrpt_reg_HTH_AraC_N"/>
</dbReference>
<dbReference type="GO" id="GO:0003700">
    <property type="term" value="F:DNA-binding transcription factor activity"/>
    <property type="evidence" value="ECO:0007669"/>
    <property type="project" value="InterPro"/>
</dbReference>
<feature type="domain" description="HTH araC/xylS-type" evidence="4">
    <location>
        <begin position="202"/>
        <end position="300"/>
    </location>
</feature>
<dbReference type="SUPFAM" id="SSF46689">
    <property type="entry name" value="Homeodomain-like"/>
    <property type="match status" value="2"/>
</dbReference>
<dbReference type="PROSITE" id="PS00041">
    <property type="entry name" value="HTH_ARAC_FAMILY_1"/>
    <property type="match status" value="1"/>
</dbReference>
<dbReference type="InterPro" id="IPR018062">
    <property type="entry name" value="HTH_AraC-typ_CS"/>
</dbReference>
<proteinExistence type="predicted"/>
<evidence type="ECO:0000313" key="5">
    <source>
        <dbReference type="EMBL" id="SFU37842.1"/>
    </source>
</evidence>
<dbReference type="SMART" id="SM00342">
    <property type="entry name" value="HTH_ARAC"/>
    <property type="match status" value="1"/>
</dbReference>
<dbReference type="AlphaFoldDB" id="A0A1I7FNQ9"/>
<protein>
    <submittedName>
        <fullName evidence="5">AraC-type DNA-binding protein</fullName>
    </submittedName>
</protein>
<evidence type="ECO:0000256" key="1">
    <source>
        <dbReference type="ARBA" id="ARBA00023015"/>
    </source>
</evidence>
<dbReference type="PANTHER" id="PTHR43280:SF28">
    <property type="entry name" value="HTH-TYPE TRANSCRIPTIONAL ACTIVATOR RHAS"/>
    <property type="match status" value="1"/>
</dbReference>
<dbReference type="GO" id="GO:0043565">
    <property type="term" value="F:sequence-specific DNA binding"/>
    <property type="evidence" value="ECO:0007669"/>
    <property type="project" value="InterPro"/>
</dbReference>
<reference evidence="5 6" key="1">
    <citation type="submission" date="2016-10" db="EMBL/GenBank/DDBJ databases">
        <authorList>
            <person name="de Groot N.N."/>
        </authorList>
    </citation>
    <scope>NUCLEOTIDE SEQUENCE [LARGE SCALE GENOMIC DNA]</scope>
    <source>
        <strain evidence="5 6">CGMCC 1.12333</strain>
    </source>
</reference>
<keyword evidence="2 5" id="KW-0238">DNA-binding</keyword>
<dbReference type="InterPro" id="IPR020449">
    <property type="entry name" value="Tscrpt_reg_AraC-type_HTH"/>
</dbReference>
<sequence length="304" mass="35067">MNTNLIKHHALRKIDTLVENRTVYSADFAELNIYETRQKAENVYLEFSYPIIASMISGKKIMHLNNVKQFDFVPGESVVLPANEKMIIDFPIASLEKPTECLALGIDASKIKETVELFNDKTRIEFENDQFDFDDIAIHLNHNTSLQSLVDRLAHTFVEGDKAKDVLIDLMIKELIIRLLQTKARVLLLNDSNALFDNSRMAFIVKYIREHLTEEISVDKLADKACMSKSSFFKTFKNTLGESPIDYLNAERIKFAKKLIRTSNDKLREVAFQAGFNNVSYFNRQFKKIEKITPKQYRSLLDNA</sequence>
<dbReference type="OrthoDB" id="9779074at2"/>
<dbReference type="EMBL" id="FPBK01000002">
    <property type="protein sequence ID" value="SFU37842.1"/>
    <property type="molecule type" value="Genomic_DNA"/>
</dbReference>
<evidence type="ECO:0000256" key="3">
    <source>
        <dbReference type="ARBA" id="ARBA00023163"/>
    </source>
</evidence>
<dbReference type="PRINTS" id="PR00032">
    <property type="entry name" value="HTHARAC"/>
</dbReference>
<dbReference type="Pfam" id="PF12833">
    <property type="entry name" value="HTH_18"/>
    <property type="match status" value="1"/>
</dbReference>
<dbReference type="PANTHER" id="PTHR43280">
    <property type="entry name" value="ARAC-FAMILY TRANSCRIPTIONAL REGULATOR"/>
    <property type="match status" value="1"/>
</dbReference>
<accession>A0A1I7FNQ9</accession>
<keyword evidence="3" id="KW-0804">Transcription</keyword>
<dbReference type="RefSeq" id="WP_093023615.1">
    <property type="nucleotide sequence ID" value="NZ_FPBK01000002.1"/>
</dbReference>
<dbReference type="STRING" id="1224947.SAMN05216480_10274"/>
<dbReference type="Proteomes" id="UP000199138">
    <property type="component" value="Unassembled WGS sequence"/>
</dbReference>
<dbReference type="Gene3D" id="1.10.10.60">
    <property type="entry name" value="Homeodomain-like"/>
    <property type="match status" value="2"/>
</dbReference>
<dbReference type="Pfam" id="PF06719">
    <property type="entry name" value="AraC_N"/>
    <property type="match status" value="1"/>
</dbReference>
<dbReference type="InterPro" id="IPR018060">
    <property type="entry name" value="HTH_AraC"/>
</dbReference>
<keyword evidence="1" id="KW-0805">Transcription regulation</keyword>
<organism evidence="5 6">
    <name type="scientific">Pustulibacterium marinum</name>
    <dbReference type="NCBI Taxonomy" id="1224947"/>
    <lineage>
        <taxon>Bacteria</taxon>
        <taxon>Pseudomonadati</taxon>
        <taxon>Bacteroidota</taxon>
        <taxon>Flavobacteriia</taxon>
        <taxon>Flavobacteriales</taxon>
        <taxon>Flavobacteriaceae</taxon>
        <taxon>Pustulibacterium</taxon>
    </lineage>
</organism>
<dbReference type="PROSITE" id="PS01124">
    <property type="entry name" value="HTH_ARAC_FAMILY_2"/>
    <property type="match status" value="1"/>
</dbReference>
<evidence type="ECO:0000259" key="4">
    <source>
        <dbReference type="PROSITE" id="PS01124"/>
    </source>
</evidence>